<dbReference type="InterPro" id="IPR027417">
    <property type="entry name" value="P-loop_NTPase"/>
</dbReference>
<evidence type="ECO:0000256" key="3">
    <source>
        <dbReference type="ARBA" id="ARBA00022490"/>
    </source>
</evidence>
<dbReference type="InterPro" id="IPR000795">
    <property type="entry name" value="T_Tr_GTP-bd_dom"/>
</dbReference>
<evidence type="ECO:0000256" key="6">
    <source>
        <dbReference type="ARBA" id="ARBA00022768"/>
    </source>
</evidence>
<dbReference type="Gene3D" id="2.40.30.10">
    <property type="entry name" value="Translation factors"/>
    <property type="match status" value="1"/>
</dbReference>
<dbReference type="GO" id="GO:0003746">
    <property type="term" value="F:translation elongation factor activity"/>
    <property type="evidence" value="ECO:0007669"/>
    <property type="project" value="UniProtKB-KW"/>
</dbReference>
<organism evidence="10 11">
    <name type="scientific">Ancylostoma ceylanicum</name>
    <dbReference type="NCBI Taxonomy" id="53326"/>
    <lineage>
        <taxon>Eukaryota</taxon>
        <taxon>Metazoa</taxon>
        <taxon>Ecdysozoa</taxon>
        <taxon>Nematoda</taxon>
        <taxon>Chromadorea</taxon>
        <taxon>Rhabditida</taxon>
        <taxon>Rhabditina</taxon>
        <taxon>Rhabditomorpha</taxon>
        <taxon>Strongyloidea</taxon>
        <taxon>Ancylostomatidae</taxon>
        <taxon>Ancylostomatinae</taxon>
        <taxon>Ancylostoma</taxon>
    </lineage>
</organism>
<comment type="subcellular location">
    <subcellularLocation>
        <location evidence="1">Cytoplasm</location>
    </subcellularLocation>
</comment>
<dbReference type="Proteomes" id="UP000054495">
    <property type="component" value="Unassembled WGS sequence"/>
</dbReference>
<evidence type="ECO:0000256" key="5">
    <source>
        <dbReference type="ARBA" id="ARBA00022741"/>
    </source>
</evidence>
<dbReference type="InterPro" id="IPR031157">
    <property type="entry name" value="G_TR_CS"/>
</dbReference>
<dbReference type="InterPro" id="IPR009001">
    <property type="entry name" value="Transl_elong_EF1A/Init_IF2_C"/>
</dbReference>
<evidence type="ECO:0000256" key="8">
    <source>
        <dbReference type="ARBA" id="ARBA00023134"/>
    </source>
</evidence>
<keyword evidence="7" id="KW-0648">Protein biosynthesis</keyword>
<dbReference type="SUPFAM" id="SSF50465">
    <property type="entry name" value="EF-Tu/eEF-1alpha/eIF2-gamma C-terminal domain"/>
    <property type="match status" value="1"/>
</dbReference>
<evidence type="ECO:0000313" key="11">
    <source>
        <dbReference type="Proteomes" id="UP000054495"/>
    </source>
</evidence>
<dbReference type="EMBL" id="KE125662">
    <property type="protein sequence ID" value="EPB67488.1"/>
    <property type="molecule type" value="Genomic_DNA"/>
</dbReference>
<sequence length="333" mass="36469">MGKEKIHINIVVIGHVDSGKSTTTGHLIYKCGGIDKRTIEKFEKEAQEMGKGSFKYAWVLDKLKAERERGITIDIALWKFETAKYYITIIDAPGHRDFIKNMITGTSQADCAVLVVACGTGEFEAGISKNGQTREHALLAQTLGVKQLIVACNKMDSTEPPFSEARYNEITTEVSNFIKKIGYNPKADIRRGSVCSDSKNDPAKEARTFNAQVIIMNHPGQISAGYTPVLDCHTAHIACKFAELKEKVDRRTGKKVEDNPKFLKSGDAGIVELIPTKPLCVESFTDYAPLGRFAVRDMRQTVAVGVIKSVDKSDGATGKVTKAAQKAGVAKKK</sequence>
<feature type="domain" description="Tr-type G" evidence="9">
    <location>
        <begin position="5"/>
        <end position="279"/>
    </location>
</feature>
<keyword evidence="4" id="KW-0597">Phosphoprotein</keyword>
<dbReference type="Gene3D" id="3.40.50.300">
    <property type="entry name" value="P-loop containing nucleotide triphosphate hydrolases"/>
    <property type="match status" value="1"/>
</dbReference>
<dbReference type="PROSITE" id="PS51722">
    <property type="entry name" value="G_TR_2"/>
    <property type="match status" value="1"/>
</dbReference>
<dbReference type="FunFam" id="3.40.50.300:FF:000255">
    <property type="entry name" value="Elongation factor 1-alpha"/>
    <property type="match status" value="1"/>
</dbReference>
<evidence type="ECO:0000256" key="7">
    <source>
        <dbReference type="ARBA" id="ARBA00022917"/>
    </source>
</evidence>
<keyword evidence="11" id="KW-1185">Reference proteome</keyword>
<dbReference type="GO" id="GO:0005737">
    <property type="term" value="C:cytoplasm"/>
    <property type="evidence" value="ECO:0007669"/>
    <property type="project" value="UniProtKB-SubCell"/>
</dbReference>
<dbReference type="InterPro" id="IPR054696">
    <property type="entry name" value="GTP-eEF1A_C"/>
</dbReference>
<dbReference type="FunFam" id="2.40.30.10:FF:000005">
    <property type="entry name" value="Elongation factor 1-alpha"/>
    <property type="match status" value="1"/>
</dbReference>
<dbReference type="GO" id="GO:0005525">
    <property type="term" value="F:GTP binding"/>
    <property type="evidence" value="ECO:0007669"/>
    <property type="project" value="UniProtKB-KW"/>
</dbReference>
<comment type="similarity">
    <text evidence="2">Belongs to the TRAFAC class translation factor GTPase superfamily. Classic translation factor GTPase family. EF-Tu/EF-1A subfamily.</text>
</comment>
<dbReference type="CDD" id="cd03705">
    <property type="entry name" value="EF1_alpha_III"/>
    <property type="match status" value="1"/>
</dbReference>
<dbReference type="AlphaFoldDB" id="A0A0D6L8V1"/>
<evidence type="ECO:0000256" key="4">
    <source>
        <dbReference type="ARBA" id="ARBA00022553"/>
    </source>
</evidence>
<keyword evidence="5" id="KW-0547">Nucleotide-binding</keyword>
<dbReference type="PANTHER" id="PTHR23115">
    <property type="entry name" value="TRANSLATION FACTOR"/>
    <property type="match status" value="1"/>
</dbReference>
<dbReference type="GO" id="GO:0003924">
    <property type="term" value="F:GTPase activity"/>
    <property type="evidence" value="ECO:0007669"/>
    <property type="project" value="InterPro"/>
</dbReference>
<dbReference type="Pfam" id="PF00009">
    <property type="entry name" value="GTP_EFTU"/>
    <property type="match status" value="1"/>
</dbReference>
<accession>A0A0D6L8V1</accession>
<evidence type="ECO:0000313" key="10">
    <source>
        <dbReference type="EMBL" id="EPB67488.1"/>
    </source>
</evidence>
<evidence type="ECO:0000256" key="2">
    <source>
        <dbReference type="ARBA" id="ARBA00007249"/>
    </source>
</evidence>
<dbReference type="Pfam" id="PF22594">
    <property type="entry name" value="GTP-eEF1A_C"/>
    <property type="match status" value="1"/>
</dbReference>
<reference evidence="10 11" key="1">
    <citation type="submission" date="2013-05" db="EMBL/GenBank/DDBJ databases">
        <title>Draft genome of the parasitic nematode Anyclostoma ceylanicum.</title>
        <authorList>
            <person name="Mitreva M."/>
        </authorList>
    </citation>
    <scope>NUCLEOTIDE SEQUENCE [LARGE SCALE GENOMIC DNA]</scope>
</reference>
<dbReference type="SUPFAM" id="SSF52540">
    <property type="entry name" value="P-loop containing nucleoside triphosphate hydrolases"/>
    <property type="match status" value="1"/>
</dbReference>
<evidence type="ECO:0000256" key="1">
    <source>
        <dbReference type="ARBA" id="ARBA00004496"/>
    </source>
</evidence>
<protein>
    <submittedName>
        <fullName evidence="10">Putative translation elongation factor EF-1, subunit alpha</fullName>
    </submittedName>
</protein>
<dbReference type="PRINTS" id="PR00315">
    <property type="entry name" value="ELONGATNFCT"/>
</dbReference>
<proteinExistence type="inferred from homology"/>
<gene>
    <name evidence="10" type="ORF">ANCCEY_13422</name>
</gene>
<keyword evidence="6 10" id="KW-0251">Elongation factor</keyword>
<dbReference type="InterPro" id="IPR050100">
    <property type="entry name" value="TRAFAC_GTPase_members"/>
</dbReference>
<name>A0A0D6L8V1_9BILA</name>
<keyword evidence="3" id="KW-0963">Cytoplasm</keyword>
<evidence type="ECO:0000259" key="9">
    <source>
        <dbReference type="PROSITE" id="PS51722"/>
    </source>
</evidence>
<dbReference type="PROSITE" id="PS00301">
    <property type="entry name" value="G_TR_1"/>
    <property type="match status" value="1"/>
</dbReference>
<dbReference type="CDD" id="cd01883">
    <property type="entry name" value="EF1_alpha"/>
    <property type="match status" value="1"/>
</dbReference>
<keyword evidence="8" id="KW-0342">GTP-binding</keyword>